<keyword evidence="1 4" id="KW-0808">Transferase</keyword>
<name>A0A239GZ73_9PSED</name>
<evidence type="ECO:0000313" key="5">
    <source>
        <dbReference type="Proteomes" id="UP000242915"/>
    </source>
</evidence>
<dbReference type="EMBL" id="FZOG01000004">
    <property type="protein sequence ID" value="SNS74165.1"/>
    <property type="molecule type" value="Genomic_DNA"/>
</dbReference>
<dbReference type="InterPro" id="IPR000182">
    <property type="entry name" value="GNAT_dom"/>
</dbReference>
<dbReference type="Gene3D" id="3.40.630.30">
    <property type="match status" value="1"/>
</dbReference>
<dbReference type="InterPro" id="IPR016181">
    <property type="entry name" value="Acyl_CoA_acyltransferase"/>
</dbReference>
<protein>
    <submittedName>
        <fullName evidence="4">Acetyltransferase, GNAT family</fullName>
    </submittedName>
</protein>
<dbReference type="Pfam" id="PF13673">
    <property type="entry name" value="Acetyltransf_10"/>
    <property type="match status" value="1"/>
</dbReference>
<proteinExistence type="predicted"/>
<dbReference type="PANTHER" id="PTHR43877:SF1">
    <property type="entry name" value="ACETYLTRANSFERASE"/>
    <property type="match status" value="1"/>
</dbReference>
<dbReference type="SUPFAM" id="SSF55729">
    <property type="entry name" value="Acyl-CoA N-acyltransferases (Nat)"/>
    <property type="match status" value="1"/>
</dbReference>
<dbReference type="GO" id="GO:0016747">
    <property type="term" value="F:acyltransferase activity, transferring groups other than amino-acyl groups"/>
    <property type="evidence" value="ECO:0007669"/>
    <property type="project" value="InterPro"/>
</dbReference>
<reference evidence="5" key="1">
    <citation type="submission" date="2017-06" db="EMBL/GenBank/DDBJ databases">
        <authorList>
            <person name="Varghese N."/>
            <person name="Submissions S."/>
        </authorList>
    </citation>
    <scope>NUCLEOTIDE SEQUENCE [LARGE SCALE GENOMIC DNA]</scope>
    <source>
        <strain evidence="5">CIP 108523</strain>
    </source>
</reference>
<keyword evidence="5" id="KW-1185">Reference proteome</keyword>
<evidence type="ECO:0000313" key="4">
    <source>
        <dbReference type="EMBL" id="SNS74165.1"/>
    </source>
</evidence>
<dbReference type="PANTHER" id="PTHR43877">
    <property type="entry name" value="AMINOALKYLPHOSPHONATE N-ACETYLTRANSFERASE-RELATED-RELATED"/>
    <property type="match status" value="1"/>
</dbReference>
<evidence type="ECO:0000256" key="2">
    <source>
        <dbReference type="ARBA" id="ARBA00023315"/>
    </source>
</evidence>
<dbReference type="AlphaFoldDB" id="A0A239GZ73"/>
<dbReference type="InterPro" id="IPR050832">
    <property type="entry name" value="Bact_Acetyltransf"/>
</dbReference>
<gene>
    <name evidence="4" type="ORF">SAMN05216255_3210</name>
</gene>
<dbReference type="Proteomes" id="UP000242915">
    <property type="component" value="Unassembled WGS sequence"/>
</dbReference>
<evidence type="ECO:0000259" key="3">
    <source>
        <dbReference type="PROSITE" id="PS51186"/>
    </source>
</evidence>
<feature type="domain" description="N-acetyltransferase" evidence="3">
    <location>
        <begin position="3"/>
        <end position="150"/>
    </location>
</feature>
<sequence>MGLVLRKAQLDDASAISTLIIAAIRQTNANDYPAALIESLPEHFSAGQIAARMSMRDTYVALDAGVVIGTASLDDMTVRSVFVLPEYQGRGAGLALMTQIEALALQRSISTLSVPSSITAEGFYKRLGYATIREVYEGVEKIIVMTKTLVP</sequence>
<accession>A0A239GZ73</accession>
<dbReference type="CDD" id="cd04301">
    <property type="entry name" value="NAT_SF"/>
    <property type="match status" value="1"/>
</dbReference>
<dbReference type="PROSITE" id="PS51186">
    <property type="entry name" value="GNAT"/>
    <property type="match status" value="1"/>
</dbReference>
<keyword evidence="2" id="KW-0012">Acyltransferase</keyword>
<evidence type="ECO:0000256" key="1">
    <source>
        <dbReference type="ARBA" id="ARBA00022679"/>
    </source>
</evidence>
<organism evidence="4 5">
    <name type="scientific">Pseudomonas segetis</name>
    <dbReference type="NCBI Taxonomy" id="298908"/>
    <lineage>
        <taxon>Bacteria</taxon>
        <taxon>Pseudomonadati</taxon>
        <taxon>Pseudomonadota</taxon>
        <taxon>Gammaproteobacteria</taxon>
        <taxon>Pseudomonadales</taxon>
        <taxon>Pseudomonadaceae</taxon>
        <taxon>Pseudomonas</taxon>
    </lineage>
</organism>
<dbReference type="RefSeq" id="WP_089360505.1">
    <property type="nucleotide sequence ID" value="NZ_FZOG01000004.1"/>
</dbReference>